<sequence length="634" mass="62164">MRSATRAGGAVSSTALTSTALRSTALTSTALTTALAGGLVAVLAACTPGAGPTSAAVGGGGGAGPGAGASAVASPSASPVAPVPRPSATPTAPAAATAGAVATPRPPAGTAVVAPDDAVAAAVATSAALFATAPVVVLAPVEDLRAQVRAARAAVALGVPLLLTAGAAAGPVVAAEVDRLGARVVLHVGAAPAVPDAPDAPDAPDVRDVVAPADDAALADLLGRALPAVADGVAGDGSPAAVLAVTDAVAAASPAGTAPAPSPAPVPGAGAGPARDAAEALLRRTRPGPPAGTGLVVVDGGTPSPAAAASARAAGLPVAVVAGADVAAADAVVRVAASAGAPLAPDAPVLAVGAFADPGTLAWQVRAASTGVQLPGGGQRVLPGRHLVALYGTPGAPALGLLGEQGLEATLQRAREVAAPYDALTDAPVVPTLEIIATVASAGPGDGDYSSELDPAVLAPWVDAAGAAGAYVLLDLQPGRDDFLTQARAYEDLLRRPWVGLALDPEWRLAPDELPLQQIGSVGVDEVEAVRAWLVDLVRREALPQKLLVLHQFRASMVQGRERLTTTRPEVAVLVHVDGQGNQPAKAGTWAALRRDAPPGLLWGWKNFLDEDTPVLTPEQTWAVQPTPDLVTYQ</sequence>
<proteinExistence type="predicted"/>
<dbReference type="EMBL" id="FOKA01000017">
    <property type="protein sequence ID" value="SFB35680.1"/>
    <property type="molecule type" value="Genomic_DNA"/>
</dbReference>
<protein>
    <submittedName>
        <fullName evidence="2">Uncharacterized protein</fullName>
    </submittedName>
</protein>
<dbReference type="AlphaFoldDB" id="A0A1I1AGQ7"/>
<name>A0A1I1AGQ7_9CELL</name>
<dbReference type="RefSeq" id="WP_139224487.1">
    <property type="nucleotide sequence ID" value="NZ_BONM01000020.1"/>
</dbReference>
<dbReference type="STRING" id="988821.SAMN05421867_11715"/>
<accession>A0A1I1AGQ7</accession>
<evidence type="ECO:0000256" key="1">
    <source>
        <dbReference type="SAM" id="MobiDB-lite"/>
    </source>
</evidence>
<evidence type="ECO:0000313" key="2">
    <source>
        <dbReference type="EMBL" id="SFB35680.1"/>
    </source>
</evidence>
<organism evidence="2 3">
    <name type="scientific">Cellulomonas marina</name>
    <dbReference type="NCBI Taxonomy" id="988821"/>
    <lineage>
        <taxon>Bacteria</taxon>
        <taxon>Bacillati</taxon>
        <taxon>Actinomycetota</taxon>
        <taxon>Actinomycetes</taxon>
        <taxon>Micrococcales</taxon>
        <taxon>Cellulomonadaceae</taxon>
        <taxon>Cellulomonas</taxon>
    </lineage>
</organism>
<gene>
    <name evidence="2" type="ORF">SAMN05421867_11715</name>
</gene>
<feature type="region of interest" description="Disordered" evidence="1">
    <location>
        <begin position="54"/>
        <end position="109"/>
    </location>
</feature>
<dbReference type="OrthoDB" id="9812120at2"/>
<feature type="compositionally biased region" description="Low complexity" evidence="1">
    <location>
        <begin position="88"/>
        <end position="109"/>
    </location>
</feature>
<feature type="compositionally biased region" description="Gly residues" evidence="1">
    <location>
        <begin position="57"/>
        <end position="67"/>
    </location>
</feature>
<reference evidence="2 3" key="1">
    <citation type="submission" date="2016-10" db="EMBL/GenBank/DDBJ databases">
        <authorList>
            <person name="de Groot N.N."/>
        </authorList>
    </citation>
    <scope>NUCLEOTIDE SEQUENCE [LARGE SCALE GENOMIC DNA]</scope>
    <source>
        <strain evidence="2 3">CGMCC 4.6945</strain>
    </source>
</reference>
<feature type="region of interest" description="Disordered" evidence="1">
    <location>
        <begin position="253"/>
        <end position="276"/>
    </location>
</feature>
<keyword evidence="3" id="KW-1185">Reference proteome</keyword>
<feature type="compositionally biased region" description="Low complexity" evidence="1">
    <location>
        <begin position="68"/>
        <end position="80"/>
    </location>
</feature>
<evidence type="ECO:0000313" key="3">
    <source>
        <dbReference type="Proteomes" id="UP000199012"/>
    </source>
</evidence>
<dbReference type="Proteomes" id="UP000199012">
    <property type="component" value="Unassembled WGS sequence"/>
</dbReference>